<accession>A0A6L6XLV1</accession>
<keyword evidence="2" id="KW-0503">Monooxygenase</keyword>
<protein>
    <submittedName>
        <fullName evidence="2">Antibiotic biosynthesis monooxygenase</fullName>
    </submittedName>
</protein>
<dbReference type="PANTHER" id="PTHR33336">
    <property type="entry name" value="QUINOL MONOOXYGENASE YGIN-RELATED"/>
    <property type="match status" value="1"/>
</dbReference>
<organism evidence="2 3">
    <name type="scientific">Nocardioides agri</name>
    <dbReference type="NCBI Taxonomy" id="2682843"/>
    <lineage>
        <taxon>Bacteria</taxon>
        <taxon>Bacillati</taxon>
        <taxon>Actinomycetota</taxon>
        <taxon>Actinomycetes</taxon>
        <taxon>Propionibacteriales</taxon>
        <taxon>Nocardioidaceae</taxon>
        <taxon>Nocardioides</taxon>
    </lineage>
</organism>
<keyword evidence="3" id="KW-1185">Reference proteome</keyword>
<reference evidence="2 3" key="1">
    <citation type="submission" date="2019-12" db="EMBL/GenBank/DDBJ databases">
        <authorList>
            <person name="Huq M.A."/>
        </authorList>
    </citation>
    <scope>NUCLEOTIDE SEQUENCE [LARGE SCALE GENOMIC DNA]</scope>
    <source>
        <strain evidence="2 3">MAH-18</strain>
    </source>
</reference>
<gene>
    <name evidence="2" type="ORF">GON03_02630</name>
</gene>
<evidence type="ECO:0000313" key="2">
    <source>
        <dbReference type="EMBL" id="MVQ48060.1"/>
    </source>
</evidence>
<dbReference type="SUPFAM" id="SSF54909">
    <property type="entry name" value="Dimeric alpha+beta barrel"/>
    <property type="match status" value="1"/>
</dbReference>
<dbReference type="Gene3D" id="3.30.70.100">
    <property type="match status" value="1"/>
</dbReference>
<evidence type="ECO:0000313" key="3">
    <source>
        <dbReference type="Proteomes" id="UP000473525"/>
    </source>
</evidence>
<dbReference type="EMBL" id="WSEK01000004">
    <property type="protein sequence ID" value="MVQ48060.1"/>
    <property type="molecule type" value="Genomic_DNA"/>
</dbReference>
<sequence>MYFIVVKFQTKPDWTDRWLDLVADFTEATRAEPGNLWFEWSRSVDDPSEFVLVEGFADDGAGPHVQSEHFKRAIEAMPQALARTPLIISRQVDGDSWDRMGEVTVPGS</sequence>
<comment type="caution">
    <text evidence="2">The sequence shown here is derived from an EMBL/GenBank/DDBJ whole genome shotgun (WGS) entry which is preliminary data.</text>
</comment>
<dbReference type="Proteomes" id="UP000473525">
    <property type="component" value="Unassembled WGS sequence"/>
</dbReference>
<dbReference type="Pfam" id="PF03992">
    <property type="entry name" value="ABM"/>
    <property type="match status" value="1"/>
</dbReference>
<proteinExistence type="predicted"/>
<feature type="domain" description="ABM" evidence="1">
    <location>
        <begin position="1"/>
        <end position="75"/>
    </location>
</feature>
<dbReference type="GO" id="GO:0004497">
    <property type="term" value="F:monooxygenase activity"/>
    <property type="evidence" value="ECO:0007669"/>
    <property type="project" value="UniProtKB-KW"/>
</dbReference>
<dbReference type="RefSeq" id="WP_181644846.1">
    <property type="nucleotide sequence ID" value="NZ_WSEK01000004.1"/>
</dbReference>
<name>A0A6L6XLV1_9ACTN</name>
<keyword evidence="2" id="KW-0560">Oxidoreductase</keyword>
<dbReference type="InterPro" id="IPR050744">
    <property type="entry name" value="AI-2_Isomerase_LsrG"/>
</dbReference>
<evidence type="ECO:0000259" key="1">
    <source>
        <dbReference type="Pfam" id="PF03992"/>
    </source>
</evidence>
<dbReference type="AlphaFoldDB" id="A0A6L6XLV1"/>
<dbReference type="InterPro" id="IPR011008">
    <property type="entry name" value="Dimeric_a/b-barrel"/>
</dbReference>
<dbReference type="PANTHER" id="PTHR33336:SF3">
    <property type="entry name" value="ABM DOMAIN-CONTAINING PROTEIN"/>
    <property type="match status" value="1"/>
</dbReference>
<dbReference type="InterPro" id="IPR007138">
    <property type="entry name" value="ABM_dom"/>
</dbReference>